<dbReference type="GO" id="GO:0009982">
    <property type="term" value="F:pseudouridine synthase activity"/>
    <property type="evidence" value="ECO:0007669"/>
    <property type="project" value="InterPro"/>
</dbReference>
<dbReference type="InterPro" id="IPR006145">
    <property type="entry name" value="PsdUridine_synth_RsuA/RluA"/>
</dbReference>
<dbReference type="CDD" id="cd02558">
    <property type="entry name" value="PSRA_1"/>
    <property type="match status" value="1"/>
</dbReference>
<dbReference type="PANTHER" id="PTHR21600:SF84">
    <property type="entry name" value="PSEUDOURIDINE SYNTHASE RSUA_RLUA-LIKE DOMAIN-CONTAINING PROTEIN"/>
    <property type="match status" value="1"/>
</dbReference>
<evidence type="ECO:0000313" key="5">
    <source>
        <dbReference type="EMBL" id="MBK1787005.1"/>
    </source>
</evidence>
<evidence type="ECO:0000313" key="6">
    <source>
        <dbReference type="Proteomes" id="UP000635245"/>
    </source>
</evidence>
<dbReference type="Proteomes" id="UP000635245">
    <property type="component" value="Unassembled WGS sequence"/>
</dbReference>
<protein>
    <recommendedName>
        <fullName evidence="2">RNA pseudouridylate synthase</fullName>
    </recommendedName>
    <alternativeName>
        <fullName evidence="3">RNA-uridine isomerase</fullName>
    </alternativeName>
</protein>
<dbReference type="InterPro" id="IPR020103">
    <property type="entry name" value="PsdUridine_synth_cat_dom_sf"/>
</dbReference>
<dbReference type="GO" id="GO:0003723">
    <property type="term" value="F:RNA binding"/>
    <property type="evidence" value="ECO:0007669"/>
    <property type="project" value="InterPro"/>
</dbReference>
<dbReference type="PROSITE" id="PS01129">
    <property type="entry name" value="PSI_RLU"/>
    <property type="match status" value="1"/>
</dbReference>
<comment type="catalytic activity">
    <reaction evidence="1">
        <text>a uridine in RNA = a pseudouridine in RNA</text>
        <dbReference type="Rhea" id="RHEA:48348"/>
        <dbReference type="Rhea" id="RHEA-COMP:12068"/>
        <dbReference type="Rhea" id="RHEA-COMP:12069"/>
        <dbReference type="ChEBI" id="CHEBI:65314"/>
        <dbReference type="ChEBI" id="CHEBI:65315"/>
    </reaction>
</comment>
<reference evidence="5" key="1">
    <citation type="submission" date="2020-12" db="EMBL/GenBank/DDBJ databases">
        <title>Prauserella sp. ASG 168, a novel actinomycete isolated from cave rock.</title>
        <authorList>
            <person name="Suriyachadkun C."/>
        </authorList>
    </citation>
    <scope>NUCLEOTIDE SEQUENCE</scope>
    <source>
        <strain evidence="5">ASG 168</strain>
    </source>
</reference>
<feature type="domain" description="Pseudouridine synthase RsuA/RluA-like" evidence="4">
    <location>
        <begin position="98"/>
        <end position="245"/>
    </location>
</feature>
<evidence type="ECO:0000256" key="3">
    <source>
        <dbReference type="ARBA" id="ARBA00033164"/>
    </source>
</evidence>
<dbReference type="PANTHER" id="PTHR21600">
    <property type="entry name" value="MITOCHONDRIAL RNA PSEUDOURIDINE SYNTHASE"/>
    <property type="match status" value="1"/>
</dbReference>
<organism evidence="5 6">
    <name type="scientific">Prauserella cavernicola</name>
    <dbReference type="NCBI Taxonomy" id="2800127"/>
    <lineage>
        <taxon>Bacteria</taxon>
        <taxon>Bacillati</taxon>
        <taxon>Actinomycetota</taxon>
        <taxon>Actinomycetes</taxon>
        <taxon>Pseudonocardiales</taxon>
        <taxon>Pseudonocardiaceae</taxon>
        <taxon>Prauserella</taxon>
    </lineage>
</organism>
<name>A0A934QV05_9PSEU</name>
<dbReference type="AlphaFoldDB" id="A0A934QV05"/>
<evidence type="ECO:0000256" key="1">
    <source>
        <dbReference type="ARBA" id="ARBA00000073"/>
    </source>
</evidence>
<dbReference type="RefSeq" id="WP_200321086.1">
    <property type="nucleotide sequence ID" value="NZ_JAENJH010000005.1"/>
</dbReference>
<dbReference type="Gene3D" id="3.30.2350.10">
    <property type="entry name" value="Pseudouridine synthase"/>
    <property type="match status" value="1"/>
</dbReference>
<comment type="caution">
    <text evidence="5">The sequence shown here is derived from an EMBL/GenBank/DDBJ whole genome shotgun (WGS) entry which is preliminary data.</text>
</comment>
<dbReference type="EMBL" id="JAENJH010000005">
    <property type="protein sequence ID" value="MBK1787005.1"/>
    <property type="molecule type" value="Genomic_DNA"/>
</dbReference>
<accession>A0A934QV05</accession>
<sequence length="312" mass="35995">MKRPASPLPPRHGLDAARLRLPLEGTWATVRDHLVERLHRLEPSRIDEMLRDQRIVGLDGPIGMDTPYVPGTFIWFHRDLPDEVPVPFEIGIVHRDDDLVVVDKPHFMATIPRGQHVLQTALVRLRHELRLPELSPAHRLDRVTAGLVMFVARPELRGRYQTLFRDRRVNKEYEAIAPYDPALELPRTVRSRIIKERGILTAQEVPGEPNAETWVELSEQRDGLGRYRLRPQTGRTHQLRVHMSSLGVPILGDTFYPVLRETPLNDFSRPLQLLARVLEFTDPLTGEPRRFESRATLQSWTNHEAWQSTILA</sequence>
<evidence type="ECO:0000256" key="2">
    <source>
        <dbReference type="ARBA" id="ARBA00031870"/>
    </source>
</evidence>
<dbReference type="GO" id="GO:0140098">
    <property type="term" value="F:catalytic activity, acting on RNA"/>
    <property type="evidence" value="ECO:0007669"/>
    <property type="project" value="UniProtKB-ARBA"/>
</dbReference>
<dbReference type="InterPro" id="IPR006224">
    <property type="entry name" value="PsdUridine_synth_RluA-like_CS"/>
</dbReference>
<dbReference type="SUPFAM" id="SSF55120">
    <property type="entry name" value="Pseudouridine synthase"/>
    <property type="match status" value="1"/>
</dbReference>
<gene>
    <name evidence="5" type="ORF">JHE00_21990</name>
</gene>
<keyword evidence="6" id="KW-1185">Reference proteome</keyword>
<dbReference type="GO" id="GO:0000455">
    <property type="term" value="P:enzyme-directed rRNA pseudouridine synthesis"/>
    <property type="evidence" value="ECO:0007669"/>
    <property type="project" value="TreeGrafter"/>
</dbReference>
<evidence type="ECO:0000259" key="4">
    <source>
        <dbReference type="Pfam" id="PF00849"/>
    </source>
</evidence>
<dbReference type="InterPro" id="IPR050188">
    <property type="entry name" value="RluA_PseudoU_synthase"/>
</dbReference>
<dbReference type="Pfam" id="PF00849">
    <property type="entry name" value="PseudoU_synth_2"/>
    <property type="match status" value="1"/>
</dbReference>
<proteinExistence type="predicted"/>